<keyword evidence="2" id="KW-1185">Reference proteome</keyword>
<evidence type="ECO:0000313" key="1">
    <source>
        <dbReference type="EMBL" id="CDJ44217.1"/>
    </source>
</evidence>
<dbReference type="OrthoDB" id="1845386at2759"/>
<dbReference type="RefSeq" id="XP_013234966.1">
    <property type="nucleotide sequence ID" value="XM_013379512.1"/>
</dbReference>
<name>U6L1C7_EIMTE</name>
<reference evidence="1" key="1">
    <citation type="submission" date="2013-10" db="EMBL/GenBank/DDBJ databases">
        <title>Genomic analysis of the causative agents of coccidiosis in chickens.</title>
        <authorList>
            <person name="Reid A.J."/>
            <person name="Blake D."/>
            <person name="Billington K."/>
            <person name="Browne H."/>
            <person name="Dunn M."/>
            <person name="Hung S."/>
            <person name="Kawahara F."/>
            <person name="Miranda-Saavedra D."/>
            <person name="Mourier T."/>
            <person name="Nagra H."/>
            <person name="Otto T.D."/>
            <person name="Rawlings N."/>
            <person name="Sanchez A."/>
            <person name="Sanders M."/>
            <person name="Subramaniam C."/>
            <person name="Tay Y."/>
            <person name="Dear P."/>
            <person name="Doerig C."/>
            <person name="Gruber A."/>
            <person name="Parkinson J."/>
            <person name="Shirley M."/>
            <person name="Wan K.L."/>
            <person name="Berriman M."/>
            <person name="Tomley F."/>
            <person name="Pain A."/>
        </authorList>
    </citation>
    <scope>NUCLEOTIDE SEQUENCE [LARGE SCALE GENOMIC DNA]</scope>
    <source>
        <strain evidence="1">Houghton</strain>
    </source>
</reference>
<accession>U6L1C7</accession>
<dbReference type="EMBL" id="HG676703">
    <property type="protein sequence ID" value="CDJ44217.1"/>
    <property type="molecule type" value="Genomic_DNA"/>
</dbReference>
<protein>
    <submittedName>
        <fullName evidence="1">Uncharacterized protein</fullName>
    </submittedName>
</protein>
<reference evidence="1" key="2">
    <citation type="submission" date="2013-10" db="EMBL/GenBank/DDBJ databases">
        <authorList>
            <person name="Aslett M."/>
        </authorList>
    </citation>
    <scope>NUCLEOTIDE SEQUENCE [LARGE SCALE GENOMIC DNA]</scope>
    <source>
        <strain evidence="1">Houghton</strain>
    </source>
</reference>
<dbReference type="VEuPathDB" id="ToxoDB:ETH_00040760"/>
<sequence>PLGPPHSSSSSSSSSEWPSLQLRILRLSGGPSLHSRRGAAAAAAAAGCTYIATVDGTLIRSEGENQQMQLIEFASFKEQLQLRRLFLSPSGSHLVAAAANGVTVNPLRQRHGVPY</sequence>
<organism evidence="1 2">
    <name type="scientific">Eimeria tenella</name>
    <name type="common">Coccidian parasite</name>
    <dbReference type="NCBI Taxonomy" id="5802"/>
    <lineage>
        <taxon>Eukaryota</taxon>
        <taxon>Sar</taxon>
        <taxon>Alveolata</taxon>
        <taxon>Apicomplexa</taxon>
        <taxon>Conoidasida</taxon>
        <taxon>Coccidia</taxon>
        <taxon>Eucoccidiorida</taxon>
        <taxon>Eimeriorina</taxon>
        <taxon>Eimeriidae</taxon>
        <taxon>Eimeria</taxon>
    </lineage>
</organism>
<proteinExistence type="predicted"/>
<dbReference type="AlphaFoldDB" id="U6L1C7"/>
<gene>
    <name evidence="1" type="ORF">ETH_00040760</name>
</gene>
<feature type="non-terminal residue" evidence="1">
    <location>
        <position position="1"/>
    </location>
</feature>
<evidence type="ECO:0000313" key="2">
    <source>
        <dbReference type="Proteomes" id="UP000030747"/>
    </source>
</evidence>
<dbReference type="Proteomes" id="UP000030747">
    <property type="component" value="Unassembled WGS sequence"/>
</dbReference>
<dbReference type="GeneID" id="25257192"/>